<keyword evidence="4" id="KW-0804">Transcription</keyword>
<protein>
    <submittedName>
        <fullName evidence="6">Transcriptional regulator</fullName>
    </submittedName>
</protein>
<dbReference type="Gene3D" id="1.10.10.10">
    <property type="entry name" value="Winged helix-like DNA-binding domain superfamily/Winged helix DNA-binding domain"/>
    <property type="match status" value="1"/>
</dbReference>
<dbReference type="PROSITE" id="PS50931">
    <property type="entry name" value="HTH_LYSR"/>
    <property type="match status" value="1"/>
</dbReference>
<dbReference type="KEGG" id="pdq:CL55_00012760"/>
<dbReference type="Proteomes" id="UP000061135">
    <property type="component" value="Chromosome"/>
</dbReference>
<dbReference type="STRING" id="1835254.CL55_00012760"/>
<dbReference type="GO" id="GO:0003700">
    <property type="term" value="F:DNA-binding transcription factor activity"/>
    <property type="evidence" value="ECO:0007669"/>
    <property type="project" value="InterPro"/>
</dbReference>
<dbReference type="CDD" id="cd08411">
    <property type="entry name" value="PBP2_OxyR"/>
    <property type="match status" value="1"/>
</dbReference>
<proteinExistence type="inferred from homology"/>
<evidence type="ECO:0000256" key="4">
    <source>
        <dbReference type="ARBA" id="ARBA00023163"/>
    </source>
</evidence>
<accession>A0A0E3V0V3</accession>
<dbReference type="InterPro" id="IPR036388">
    <property type="entry name" value="WH-like_DNA-bd_sf"/>
</dbReference>
<dbReference type="Gene3D" id="3.40.190.10">
    <property type="entry name" value="Periplasmic binding protein-like II"/>
    <property type="match status" value="2"/>
</dbReference>
<dbReference type="GO" id="GO:0003677">
    <property type="term" value="F:DNA binding"/>
    <property type="evidence" value="ECO:0007669"/>
    <property type="project" value="UniProtKB-KW"/>
</dbReference>
<evidence type="ECO:0000256" key="1">
    <source>
        <dbReference type="ARBA" id="ARBA00009437"/>
    </source>
</evidence>
<dbReference type="PANTHER" id="PTHR30346">
    <property type="entry name" value="TRANSCRIPTIONAL DUAL REGULATOR HCAR-RELATED"/>
    <property type="match status" value="1"/>
</dbReference>
<dbReference type="OrthoDB" id="9775392at2"/>
<dbReference type="InterPro" id="IPR005119">
    <property type="entry name" value="LysR_subst-bd"/>
</dbReference>
<keyword evidence="2" id="KW-0805">Transcription regulation</keyword>
<evidence type="ECO:0000313" key="6">
    <source>
        <dbReference type="EMBL" id="AKD25609.1"/>
    </source>
</evidence>
<dbReference type="RefSeq" id="WP_046330355.1">
    <property type="nucleotide sequence ID" value="NZ_CP007501.1"/>
</dbReference>
<sequence length="315" mass="34526">MAALPSLRQLRYFVAVAQELNFTRAAEVCFVGQSTLSAGLKELEDVLGVRLVERDRQNVAITPIGVEILDRAKTILASSQDLVEYASASGEPMVGTIRLGVIPTIAPFLLPNVLPDIREHYPKLKIALREDLTANLLVRLADHQLDFALIALPYDTAGLLVKELFIDEFWLVAGANDPALKGKEIHLPTKMAERLLLLEEGHCLRDHTMQACKHSDIRNAEGMEATSLLTLLQMVESGMGIALLPEMAVKGGILNGTTLVARPLAPPAPKRVIALVARLSTAHHDEFQALAHSIESRFKSSPRISRGSRKSFQRV</sequence>
<dbReference type="AlphaFoldDB" id="A0A0E3V0V3"/>
<feature type="domain" description="HTH lysR-type" evidence="5">
    <location>
        <begin position="5"/>
        <end position="62"/>
    </location>
</feature>
<dbReference type="Pfam" id="PF00126">
    <property type="entry name" value="HTH_1"/>
    <property type="match status" value="1"/>
</dbReference>
<dbReference type="PATRIC" id="fig|576611.7.peg.1298"/>
<name>A0A0E3V0V3_9BURK</name>
<keyword evidence="3" id="KW-0238">DNA-binding</keyword>
<dbReference type="InterPro" id="IPR000847">
    <property type="entry name" value="LysR_HTH_N"/>
</dbReference>
<dbReference type="SUPFAM" id="SSF53850">
    <property type="entry name" value="Periplasmic binding protein-like II"/>
    <property type="match status" value="1"/>
</dbReference>
<dbReference type="GO" id="GO:0032993">
    <property type="term" value="C:protein-DNA complex"/>
    <property type="evidence" value="ECO:0007669"/>
    <property type="project" value="TreeGrafter"/>
</dbReference>
<dbReference type="InterPro" id="IPR036390">
    <property type="entry name" value="WH_DNA-bd_sf"/>
</dbReference>
<dbReference type="PANTHER" id="PTHR30346:SF10">
    <property type="entry name" value="TRANSCRIPTIONAL REGULATOR OF OXIDATIVE STRESS OXYR"/>
    <property type="match status" value="1"/>
</dbReference>
<evidence type="ECO:0000313" key="7">
    <source>
        <dbReference type="Proteomes" id="UP000061135"/>
    </source>
</evidence>
<evidence type="ECO:0000256" key="3">
    <source>
        <dbReference type="ARBA" id="ARBA00023125"/>
    </source>
</evidence>
<organism evidence="6 7">
    <name type="scientific">Polynucleobacter duraquae</name>
    <dbReference type="NCBI Taxonomy" id="1835254"/>
    <lineage>
        <taxon>Bacteria</taxon>
        <taxon>Pseudomonadati</taxon>
        <taxon>Pseudomonadota</taxon>
        <taxon>Betaproteobacteria</taxon>
        <taxon>Burkholderiales</taxon>
        <taxon>Burkholderiaceae</taxon>
        <taxon>Polynucleobacter</taxon>
    </lineage>
</organism>
<reference evidence="6 7" key="1">
    <citation type="submission" date="2014-03" db="EMBL/GenBank/DDBJ databases">
        <title>Genome of Polynucleobacter strain MWH-MoK4.</title>
        <authorList>
            <person name="Hahn M.W."/>
        </authorList>
    </citation>
    <scope>NUCLEOTIDE SEQUENCE [LARGE SCALE GENOMIC DNA]</scope>
    <source>
        <strain evidence="6 7">MWH-MoK4</strain>
    </source>
</reference>
<dbReference type="EMBL" id="CP007501">
    <property type="protein sequence ID" value="AKD25609.1"/>
    <property type="molecule type" value="Genomic_DNA"/>
</dbReference>
<dbReference type="HOGENOM" id="CLU_039613_6_4_4"/>
<comment type="similarity">
    <text evidence="1">Belongs to the LysR transcriptional regulatory family.</text>
</comment>
<dbReference type="SUPFAM" id="SSF46785">
    <property type="entry name" value="Winged helix' DNA-binding domain"/>
    <property type="match status" value="1"/>
</dbReference>
<evidence type="ECO:0000259" key="5">
    <source>
        <dbReference type="PROSITE" id="PS50931"/>
    </source>
</evidence>
<dbReference type="Pfam" id="PF03466">
    <property type="entry name" value="LysR_substrate"/>
    <property type="match status" value="1"/>
</dbReference>
<gene>
    <name evidence="6" type="ORF">CL55_00012760</name>
</gene>
<keyword evidence="7" id="KW-1185">Reference proteome</keyword>
<dbReference type="FunFam" id="1.10.10.10:FF:000001">
    <property type="entry name" value="LysR family transcriptional regulator"/>
    <property type="match status" value="1"/>
</dbReference>
<evidence type="ECO:0000256" key="2">
    <source>
        <dbReference type="ARBA" id="ARBA00023015"/>
    </source>
</evidence>